<comment type="subcellular location">
    <subcellularLocation>
        <location evidence="1 10">Cell outer membrane</location>
        <topology evidence="1 10">Multi-pass membrane protein</topology>
    </subcellularLocation>
</comment>
<keyword evidence="6 11" id="KW-0798">TonB box</keyword>
<reference evidence="15" key="1">
    <citation type="submission" date="2022-12" db="EMBL/GenBank/DDBJ databases">
        <title>Genome sequence of SJ11.</title>
        <authorList>
            <person name="Woo H."/>
        </authorList>
    </citation>
    <scope>NUCLEOTIDE SEQUENCE</scope>
    <source>
        <strain evidence="15">SJ11</strain>
    </source>
</reference>
<evidence type="ECO:0000256" key="4">
    <source>
        <dbReference type="ARBA" id="ARBA00022692"/>
    </source>
</evidence>
<dbReference type="PROSITE" id="PS52016">
    <property type="entry name" value="TONB_DEPENDENT_REC_3"/>
    <property type="match status" value="1"/>
</dbReference>
<keyword evidence="3 10" id="KW-1134">Transmembrane beta strand</keyword>
<evidence type="ECO:0000256" key="5">
    <source>
        <dbReference type="ARBA" id="ARBA00022729"/>
    </source>
</evidence>
<proteinExistence type="inferred from homology"/>
<gene>
    <name evidence="15" type="ORF">O0931_00985</name>
</gene>
<dbReference type="Gene3D" id="2.170.130.10">
    <property type="entry name" value="TonB-dependent receptor, plug domain"/>
    <property type="match status" value="1"/>
</dbReference>
<dbReference type="SUPFAM" id="SSF49464">
    <property type="entry name" value="Carboxypeptidase regulatory domain-like"/>
    <property type="match status" value="1"/>
</dbReference>
<dbReference type="InterPro" id="IPR008969">
    <property type="entry name" value="CarboxyPept-like_regulatory"/>
</dbReference>
<organism evidence="15 16">
    <name type="scientific">Pedobacter rhodius</name>
    <dbReference type="NCBI Taxonomy" id="3004098"/>
    <lineage>
        <taxon>Bacteria</taxon>
        <taxon>Pseudomonadati</taxon>
        <taxon>Bacteroidota</taxon>
        <taxon>Sphingobacteriia</taxon>
        <taxon>Sphingobacteriales</taxon>
        <taxon>Sphingobacteriaceae</taxon>
        <taxon>Pedobacter</taxon>
    </lineage>
</organism>
<dbReference type="Gene3D" id="2.60.40.1120">
    <property type="entry name" value="Carboxypeptidase-like, regulatory domain"/>
    <property type="match status" value="1"/>
</dbReference>
<dbReference type="InterPro" id="IPR039426">
    <property type="entry name" value="TonB-dep_rcpt-like"/>
</dbReference>
<dbReference type="InterPro" id="IPR000531">
    <property type="entry name" value="Beta-barrel_TonB"/>
</dbReference>
<evidence type="ECO:0000256" key="3">
    <source>
        <dbReference type="ARBA" id="ARBA00022452"/>
    </source>
</evidence>
<dbReference type="InterPro" id="IPR037066">
    <property type="entry name" value="Plug_dom_sf"/>
</dbReference>
<feature type="chain" id="PRO_5046547495" evidence="12">
    <location>
        <begin position="25"/>
        <end position="977"/>
    </location>
</feature>
<evidence type="ECO:0000256" key="8">
    <source>
        <dbReference type="ARBA" id="ARBA00023170"/>
    </source>
</evidence>
<dbReference type="PANTHER" id="PTHR30069:SF29">
    <property type="entry name" value="HEMOGLOBIN AND HEMOGLOBIN-HAPTOGLOBIN-BINDING PROTEIN 1-RELATED"/>
    <property type="match status" value="1"/>
</dbReference>
<dbReference type="SUPFAM" id="SSF56935">
    <property type="entry name" value="Porins"/>
    <property type="match status" value="1"/>
</dbReference>
<keyword evidence="9 10" id="KW-0998">Cell outer membrane</keyword>
<keyword evidence="4 10" id="KW-0812">Transmembrane</keyword>
<keyword evidence="5 12" id="KW-0732">Signal</keyword>
<feature type="signal peptide" evidence="12">
    <location>
        <begin position="1"/>
        <end position="24"/>
    </location>
</feature>
<name>A0ABT4KSQ5_9SPHI</name>
<dbReference type="Gene3D" id="2.40.170.20">
    <property type="entry name" value="TonB-dependent receptor, beta-barrel domain"/>
    <property type="match status" value="1"/>
</dbReference>
<dbReference type="EMBL" id="JAPWGL010000001">
    <property type="protein sequence ID" value="MCZ4221864.1"/>
    <property type="molecule type" value="Genomic_DNA"/>
</dbReference>
<dbReference type="InterPro" id="IPR012910">
    <property type="entry name" value="Plug_dom"/>
</dbReference>
<dbReference type="Pfam" id="PF13715">
    <property type="entry name" value="CarbopepD_reg_2"/>
    <property type="match status" value="1"/>
</dbReference>
<evidence type="ECO:0000256" key="12">
    <source>
        <dbReference type="SAM" id="SignalP"/>
    </source>
</evidence>
<evidence type="ECO:0000313" key="16">
    <source>
        <dbReference type="Proteomes" id="UP001144341"/>
    </source>
</evidence>
<dbReference type="InterPro" id="IPR036942">
    <property type="entry name" value="Beta-barrel_TonB_sf"/>
</dbReference>
<keyword evidence="7 10" id="KW-0472">Membrane</keyword>
<accession>A0ABT4KSQ5</accession>
<evidence type="ECO:0000256" key="9">
    <source>
        <dbReference type="ARBA" id="ARBA00023237"/>
    </source>
</evidence>
<keyword evidence="8 15" id="KW-0675">Receptor</keyword>
<protein>
    <submittedName>
        <fullName evidence="15">TonB-dependent receptor</fullName>
    </submittedName>
</protein>
<dbReference type="PANTHER" id="PTHR30069">
    <property type="entry name" value="TONB-DEPENDENT OUTER MEMBRANE RECEPTOR"/>
    <property type="match status" value="1"/>
</dbReference>
<evidence type="ECO:0000313" key="15">
    <source>
        <dbReference type="EMBL" id="MCZ4221864.1"/>
    </source>
</evidence>
<evidence type="ECO:0000256" key="2">
    <source>
        <dbReference type="ARBA" id="ARBA00022448"/>
    </source>
</evidence>
<comment type="similarity">
    <text evidence="10 11">Belongs to the TonB-dependent receptor family.</text>
</comment>
<evidence type="ECO:0000256" key="1">
    <source>
        <dbReference type="ARBA" id="ARBA00004571"/>
    </source>
</evidence>
<evidence type="ECO:0000256" key="11">
    <source>
        <dbReference type="RuleBase" id="RU003357"/>
    </source>
</evidence>
<dbReference type="Pfam" id="PF00593">
    <property type="entry name" value="TonB_dep_Rec_b-barrel"/>
    <property type="match status" value="1"/>
</dbReference>
<evidence type="ECO:0000259" key="14">
    <source>
        <dbReference type="Pfam" id="PF07715"/>
    </source>
</evidence>
<dbReference type="Proteomes" id="UP001144341">
    <property type="component" value="Unassembled WGS sequence"/>
</dbReference>
<comment type="caution">
    <text evidence="15">The sequence shown here is derived from an EMBL/GenBank/DDBJ whole genome shotgun (WGS) entry which is preliminary data.</text>
</comment>
<feature type="domain" description="TonB-dependent receptor plug" evidence="14">
    <location>
        <begin position="123"/>
        <end position="231"/>
    </location>
</feature>
<dbReference type="RefSeq" id="WP_269413697.1">
    <property type="nucleotide sequence ID" value="NZ_JAPWGL010000001.1"/>
</dbReference>
<evidence type="ECO:0000256" key="6">
    <source>
        <dbReference type="ARBA" id="ARBA00023077"/>
    </source>
</evidence>
<evidence type="ECO:0000256" key="7">
    <source>
        <dbReference type="ARBA" id="ARBA00023136"/>
    </source>
</evidence>
<keyword evidence="16" id="KW-1185">Reference proteome</keyword>
<keyword evidence="2 10" id="KW-0813">Transport</keyword>
<evidence type="ECO:0000259" key="13">
    <source>
        <dbReference type="Pfam" id="PF00593"/>
    </source>
</evidence>
<sequence>MSKIFTQIFNVFVLVCVTFVTVQAQNITVSGTVRDRQTKEPLVGVTVIVKGQSGGAATSSNGTFSFTTTSKVPFTLVSSYIGYGTVEQQVTGNTSGLIVELEAAAILGGDVVVSASRTPERILESPVSIERMSAASIREIAAPSFYDALNNMKGVESSMQSLTFKSINTRGFNSNGNTRFNQYIDGMDNQAPGLNFSVGNIVGITDLDVDNVELLPGASSALYGAGGINGTLLMTSKDPFKYQGASFQYKTGVNHVNDDNSSVQPFNQLDVRLAKSWNNKFGVKAAFSFLQAKDWFGNNYSNFDRVSRTAKSGDRNSDTNYDGINSYGDEVSQNMRNVALSVQNATIAGINAGTGGAIPNIKSLIDGTFGAAIPNAAQQAGFLAGLPAALRPTVQNYFPFYVGLKANLIPDQNVSRTGYNEENLVDYDTKSLKASGAVYYNISGTVQAVAQANWGTGTSVYTGSDRYSLRNFNIGQYKIEVKGQDFYVKGYTTQERSGDSYISSILGSYINEVSKPSTTWFPQYIGNYVGARAAGQTDAAAHVFARGVANQGRFEPGSPQFATAKNNIMNTTISATSINAADPSKSIYGAKFDDKTNLYHYEGMYNFTNAFNNVVEFQLGASYRLYDLNSAGTIFNDLNESIDINEYGAFAQIGKKMFNDKVKFTFAGRYDKSMNFEGRFTPRITGVFTIAKNNNIRASYQTGYRNPTTQNQYIDLSVGGGSQRLIGGLPEIMFGKYKLDVNKGYTDVSYRAFLASAATGVPNPALLQQYTFDTKGVRPESVQSYELGYKGLITSNLLIDAYGYYNTYKDFITAVDVYQNVGTPASPTFVKFGVPVNAAGEVTSYGAALGLDYLVNKWNLSGNVSYNQIGDLPVNYINDFNTPKVRFNLGLGNKEIIKNFGFNVSYRWQDKFYWNSSFASGEVPAYSTLDAQVNLKIPSVNSVIKLGGSNITNKYYITSYGNPAAGAIYYLAFAFNP</sequence>
<evidence type="ECO:0000256" key="10">
    <source>
        <dbReference type="PROSITE-ProRule" id="PRU01360"/>
    </source>
</evidence>
<dbReference type="Pfam" id="PF07715">
    <property type="entry name" value="Plug"/>
    <property type="match status" value="1"/>
</dbReference>
<feature type="domain" description="TonB-dependent receptor-like beta-barrel" evidence="13">
    <location>
        <begin position="577"/>
        <end position="950"/>
    </location>
</feature>